<evidence type="ECO:0000313" key="3">
    <source>
        <dbReference type="Proteomes" id="UP000024635"/>
    </source>
</evidence>
<proteinExistence type="predicted"/>
<evidence type="ECO:0000313" key="2">
    <source>
        <dbReference type="EMBL" id="EYC37919.1"/>
    </source>
</evidence>
<keyword evidence="1" id="KW-0732">Signal</keyword>
<evidence type="ECO:0008006" key="4">
    <source>
        <dbReference type="Google" id="ProtNLM"/>
    </source>
</evidence>
<keyword evidence="3" id="KW-1185">Reference proteome</keyword>
<dbReference type="Proteomes" id="UP000024635">
    <property type="component" value="Unassembled WGS sequence"/>
</dbReference>
<accession>A0A016WDK9</accession>
<name>A0A016WDK9_9BILA</name>
<comment type="caution">
    <text evidence="2">The sequence shown here is derived from an EMBL/GenBank/DDBJ whole genome shotgun (WGS) entry which is preliminary data.</text>
</comment>
<feature type="signal peptide" evidence="1">
    <location>
        <begin position="1"/>
        <end position="27"/>
    </location>
</feature>
<protein>
    <recommendedName>
        <fullName evidence="4">LITAF domain-containing protein</fullName>
    </recommendedName>
</protein>
<evidence type="ECO:0000256" key="1">
    <source>
        <dbReference type="SAM" id="SignalP"/>
    </source>
</evidence>
<dbReference type="AlphaFoldDB" id="A0A016WDK9"/>
<sequence>MGFLIVAQIYSLVSFCVQLVVPAGTTSYDVLPSILPLPMFNFYTKMAAVELMVKQSMDDMIDLVECPGCKQAVDINEPNGNMTL</sequence>
<dbReference type="EMBL" id="JARK01000357">
    <property type="protein sequence ID" value="EYC37919.1"/>
    <property type="molecule type" value="Genomic_DNA"/>
</dbReference>
<reference evidence="3" key="1">
    <citation type="journal article" date="2015" name="Nat. Genet.">
        <title>The genome and transcriptome of the zoonotic hookworm Ancylostoma ceylanicum identify infection-specific gene families.</title>
        <authorList>
            <person name="Schwarz E.M."/>
            <person name="Hu Y."/>
            <person name="Antoshechkin I."/>
            <person name="Miller M.M."/>
            <person name="Sternberg P.W."/>
            <person name="Aroian R.V."/>
        </authorList>
    </citation>
    <scope>NUCLEOTIDE SEQUENCE</scope>
    <source>
        <strain evidence="3">HY135</strain>
    </source>
</reference>
<gene>
    <name evidence="2" type="primary">Acey_s0757.g2101</name>
    <name evidence="2" type="ORF">Y032_0757g2101</name>
</gene>
<dbReference type="OrthoDB" id="5786205at2759"/>
<feature type="chain" id="PRO_5001494528" description="LITAF domain-containing protein" evidence="1">
    <location>
        <begin position="28"/>
        <end position="84"/>
    </location>
</feature>
<organism evidence="2 3">
    <name type="scientific">Ancylostoma ceylanicum</name>
    <dbReference type="NCBI Taxonomy" id="53326"/>
    <lineage>
        <taxon>Eukaryota</taxon>
        <taxon>Metazoa</taxon>
        <taxon>Ecdysozoa</taxon>
        <taxon>Nematoda</taxon>
        <taxon>Chromadorea</taxon>
        <taxon>Rhabditida</taxon>
        <taxon>Rhabditina</taxon>
        <taxon>Rhabditomorpha</taxon>
        <taxon>Strongyloidea</taxon>
        <taxon>Ancylostomatidae</taxon>
        <taxon>Ancylostomatinae</taxon>
        <taxon>Ancylostoma</taxon>
    </lineage>
</organism>